<reference evidence="4" key="1">
    <citation type="submission" date="2022-11" db="UniProtKB">
        <authorList>
            <consortium name="WormBaseParasite"/>
        </authorList>
    </citation>
    <scope>IDENTIFICATION</scope>
</reference>
<sequence>MSSTTKSRNNQKKVAKAKAAGDTEEEARLRSEKYDYVHKDDIKQGLRVVRYKNIYQYWHLEKSSNSKFGVGLIFGAVLGGAAIYGLSKITKDDNNEEKKWKQNRN</sequence>
<organism evidence="3 4">
    <name type="scientific">Panagrolaimus davidi</name>
    <dbReference type="NCBI Taxonomy" id="227884"/>
    <lineage>
        <taxon>Eukaryota</taxon>
        <taxon>Metazoa</taxon>
        <taxon>Ecdysozoa</taxon>
        <taxon>Nematoda</taxon>
        <taxon>Chromadorea</taxon>
        <taxon>Rhabditida</taxon>
        <taxon>Tylenchina</taxon>
        <taxon>Panagrolaimomorpha</taxon>
        <taxon>Panagrolaimoidea</taxon>
        <taxon>Panagrolaimidae</taxon>
        <taxon>Panagrolaimus</taxon>
    </lineage>
</organism>
<evidence type="ECO:0000313" key="4">
    <source>
        <dbReference type="WBParaSite" id="PDA_v2.g30521.t1"/>
    </source>
</evidence>
<evidence type="ECO:0000256" key="1">
    <source>
        <dbReference type="SAM" id="MobiDB-lite"/>
    </source>
</evidence>
<evidence type="ECO:0000256" key="2">
    <source>
        <dbReference type="SAM" id="Phobius"/>
    </source>
</evidence>
<keyword evidence="2" id="KW-0472">Membrane</keyword>
<dbReference type="AlphaFoldDB" id="A0A914QGI2"/>
<feature type="transmembrane region" description="Helical" evidence="2">
    <location>
        <begin position="68"/>
        <end position="86"/>
    </location>
</feature>
<protein>
    <submittedName>
        <fullName evidence="4">Uncharacterized protein</fullName>
    </submittedName>
</protein>
<feature type="region of interest" description="Disordered" evidence="1">
    <location>
        <begin position="1"/>
        <end position="29"/>
    </location>
</feature>
<name>A0A914QGI2_9BILA</name>
<keyword evidence="2" id="KW-0812">Transmembrane</keyword>
<dbReference type="Proteomes" id="UP000887578">
    <property type="component" value="Unplaced"/>
</dbReference>
<keyword evidence="2" id="KW-1133">Transmembrane helix</keyword>
<proteinExistence type="predicted"/>
<evidence type="ECO:0000313" key="3">
    <source>
        <dbReference type="Proteomes" id="UP000887578"/>
    </source>
</evidence>
<dbReference type="WBParaSite" id="PDA_v2.g30521.t1">
    <property type="protein sequence ID" value="PDA_v2.g30521.t1"/>
    <property type="gene ID" value="PDA_v2.g30521"/>
</dbReference>
<accession>A0A914QGI2</accession>
<keyword evidence="3" id="KW-1185">Reference proteome</keyword>